<dbReference type="Pfam" id="PF19904">
    <property type="entry name" value="DUF6377"/>
    <property type="match status" value="1"/>
</dbReference>
<reference evidence="4 5" key="1">
    <citation type="submission" date="2011-12" db="EMBL/GenBank/DDBJ databases">
        <title>The complete genome of Niastella koreensis GR20-10.</title>
        <authorList>
            <consortium name="US DOE Joint Genome Institute (JGI-PGF)"/>
            <person name="Lucas S."/>
            <person name="Han J."/>
            <person name="Lapidus A."/>
            <person name="Bruce D."/>
            <person name="Goodwin L."/>
            <person name="Pitluck S."/>
            <person name="Peters L."/>
            <person name="Kyrpides N."/>
            <person name="Mavromatis K."/>
            <person name="Ivanova N."/>
            <person name="Mikhailova N."/>
            <person name="Davenport K."/>
            <person name="Saunders E."/>
            <person name="Detter J.C."/>
            <person name="Tapia R."/>
            <person name="Han C."/>
            <person name="Land M."/>
            <person name="Hauser L."/>
            <person name="Markowitz V."/>
            <person name="Cheng J.-F."/>
            <person name="Hugenholtz P."/>
            <person name="Woyke T."/>
            <person name="Wu D."/>
            <person name="Tindall B."/>
            <person name="Pomrenke H."/>
            <person name="Brambilla E."/>
            <person name="Klenk H.-P."/>
            <person name="Eisen J.A."/>
        </authorList>
    </citation>
    <scope>NUCLEOTIDE SEQUENCE [LARGE SCALE GENOMIC DNA]</scope>
    <source>
        <strain evidence="5">DSM 17620 / KACC 11465 / NBRC 106392 / GR20-10</strain>
    </source>
</reference>
<keyword evidence="1" id="KW-0175">Coiled coil</keyword>
<dbReference type="KEGG" id="nko:Niako_1656"/>
<evidence type="ECO:0000256" key="2">
    <source>
        <dbReference type="SAM" id="Phobius"/>
    </source>
</evidence>
<dbReference type="EMBL" id="CP003178">
    <property type="protein sequence ID" value="AEV98023.1"/>
    <property type="molecule type" value="Genomic_DNA"/>
</dbReference>
<feature type="domain" description="DUF6377" evidence="3">
    <location>
        <begin position="278"/>
        <end position="524"/>
    </location>
</feature>
<evidence type="ECO:0000256" key="1">
    <source>
        <dbReference type="SAM" id="Coils"/>
    </source>
</evidence>
<dbReference type="HOGENOM" id="CLU_037195_0_0_10"/>
<protein>
    <recommendedName>
        <fullName evidence="3">DUF6377 domain-containing protein</fullName>
    </recommendedName>
</protein>
<evidence type="ECO:0000313" key="5">
    <source>
        <dbReference type="Proteomes" id="UP000005438"/>
    </source>
</evidence>
<accession>G8T872</accession>
<feature type="coiled-coil region" evidence="1">
    <location>
        <begin position="378"/>
        <end position="412"/>
    </location>
</feature>
<organism evidence="4 5">
    <name type="scientific">Niastella koreensis (strain DSM 17620 / KACC 11465 / NBRC 106392 / GR20-10)</name>
    <dbReference type="NCBI Taxonomy" id="700598"/>
    <lineage>
        <taxon>Bacteria</taxon>
        <taxon>Pseudomonadati</taxon>
        <taxon>Bacteroidota</taxon>
        <taxon>Chitinophagia</taxon>
        <taxon>Chitinophagales</taxon>
        <taxon>Chitinophagaceae</taxon>
        <taxon>Niastella</taxon>
    </lineage>
</organism>
<keyword evidence="2" id="KW-1133">Transmembrane helix</keyword>
<keyword evidence="2" id="KW-0472">Membrane</keyword>
<dbReference type="Proteomes" id="UP000005438">
    <property type="component" value="Chromosome"/>
</dbReference>
<keyword evidence="2" id="KW-0812">Transmembrane</keyword>
<evidence type="ECO:0000313" key="4">
    <source>
        <dbReference type="EMBL" id="AEV98023.1"/>
    </source>
</evidence>
<dbReference type="InterPro" id="IPR045957">
    <property type="entry name" value="DUF6377"/>
</dbReference>
<name>G8T872_NIAKG</name>
<dbReference type="InterPro" id="IPR011990">
    <property type="entry name" value="TPR-like_helical_dom_sf"/>
</dbReference>
<feature type="transmembrane region" description="Helical" evidence="2">
    <location>
        <begin position="350"/>
        <end position="372"/>
    </location>
</feature>
<gene>
    <name evidence="4" type="ordered locus">Niako_1656</name>
</gene>
<dbReference type="STRING" id="700598.Niako_1656"/>
<proteinExistence type="predicted"/>
<evidence type="ECO:0000259" key="3">
    <source>
        <dbReference type="Pfam" id="PF19904"/>
    </source>
</evidence>
<dbReference type="PATRIC" id="fig|700598.3.peg.1694"/>
<dbReference type="AlphaFoldDB" id="G8T872"/>
<dbReference type="Gene3D" id="1.25.40.10">
    <property type="entry name" value="Tetratricopeptide repeat domain"/>
    <property type="match status" value="1"/>
</dbReference>
<sequence length="563" mass="65385">MDLLPFCFSFGKSLICHNDYMKKLLLLSACLFIFCNQYAQTDSLASSLKQLNEILAHQPAFDQKKQGEIDSFKKLLAATNNNDLPALFRAYENLYIAYRVFQYDSAYNYAKKMQAVANRLNDPALINYTRIKMGFSMLSSGMYKETMDSLSTIQINAVPDSCRAEYYALMGRYYYDLGDYDKDQYHTPRYIEKGAQYIDSALALLDKNSHDYIYYEGLKELKSGNRVDAKRNFDQLLARRGLTPHQVAITASTLSDLYIQNGDNDQAILLLIRAVIADVQSSTKETSAAFILSTLLYKKADIKNASVCINQAFSDAVFFGARQRKVQVGDVLPLIEAQKYAMVEQQKTKLLWYAGLVTFLLLLVIALIIIVFKQLEKLKRAQKAILEAHHNMQEANRRLSETNEKLNDANKIKEEYIGYFFNVNSEFFDKIERFKKSIDQKLTDRKFDEIRFLVNNINLKREKEELLKHFDRAFLKLFPNFVPEFNELFKEEDRIELEDNELLNTDLRIFALARMGIHENEKIAHILQYSVNTINTYKTRIRNKSIVPNEEFEKRIMQIKTID</sequence>
<dbReference type="eggNOG" id="COG2197">
    <property type="taxonomic scope" value="Bacteria"/>
</dbReference>